<keyword evidence="3 7" id="KW-0812">Transmembrane</keyword>
<comment type="subcellular location">
    <subcellularLocation>
        <location evidence="1">Cell membrane</location>
        <topology evidence="1">Multi-pass membrane protein</topology>
    </subcellularLocation>
</comment>
<proteinExistence type="predicted"/>
<evidence type="ECO:0000256" key="7">
    <source>
        <dbReference type="SAM" id="Phobius"/>
    </source>
</evidence>
<dbReference type="Proteomes" id="UP001403094">
    <property type="component" value="Unassembled WGS sequence"/>
</dbReference>
<dbReference type="Pfam" id="PF07690">
    <property type="entry name" value="MFS_1"/>
    <property type="match status" value="1"/>
</dbReference>
<feature type="transmembrane region" description="Helical" evidence="7">
    <location>
        <begin position="182"/>
        <end position="207"/>
    </location>
</feature>
<evidence type="ECO:0000256" key="2">
    <source>
        <dbReference type="ARBA" id="ARBA00022475"/>
    </source>
</evidence>
<keyword evidence="10" id="KW-1185">Reference proteome</keyword>
<feature type="transmembrane region" description="Helical" evidence="7">
    <location>
        <begin position="273"/>
        <end position="297"/>
    </location>
</feature>
<feature type="transmembrane region" description="Helical" evidence="7">
    <location>
        <begin position="309"/>
        <end position="326"/>
    </location>
</feature>
<feature type="transmembrane region" description="Helical" evidence="7">
    <location>
        <begin position="64"/>
        <end position="87"/>
    </location>
</feature>
<keyword evidence="4 7" id="KW-1133">Transmembrane helix</keyword>
<feature type="transmembrane region" description="Helical" evidence="7">
    <location>
        <begin position="373"/>
        <end position="393"/>
    </location>
</feature>
<evidence type="ECO:0000313" key="10">
    <source>
        <dbReference type="Proteomes" id="UP001403094"/>
    </source>
</evidence>
<feature type="region of interest" description="Disordered" evidence="6">
    <location>
        <begin position="1"/>
        <end position="25"/>
    </location>
</feature>
<dbReference type="CDD" id="cd06173">
    <property type="entry name" value="MFS_MefA_like"/>
    <property type="match status" value="1"/>
</dbReference>
<dbReference type="PANTHER" id="PTHR23513:SF6">
    <property type="entry name" value="MAJOR FACILITATOR SUPERFAMILY ASSOCIATED DOMAIN-CONTAINING PROTEIN"/>
    <property type="match status" value="1"/>
</dbReference>
<evidence type="ECO:0000256" key="6">
    <source>
        <dbReference type="SAM" id="MobiDB-lite"/>
    </source>
</evidence>
<feature type="transmembrane region" description="Helical" evidence="7">
    <location>
        <begin position="99"/>
        <end position="118"/>
    </location>
</feature>
<evidence type="ECO:0000313" key="9">
    <source>
        <dbReference type="EMBL" id="GAA2055598.1"/>
    </source>
</evidence>
<dbReference type="InterPro" id="IPR020846">
    <property type="entry name" value="MFS_dom"/>
</dbReference>
<feature type="transmembrane region" description="Helical" evidence="7">
    <location>
        <begin position="332"/>
        <end position="352"/>
    </location>
</feature>
<dbReference type="EMBL" id="BAAANQ010000006">
    <property type="protein sequence ID" value="GAA2055598.1"/>
    <property type="molecule type" value="Genomic_DNA"/>
</dbReference>
<reference evidence="10" key="1">
    <citation type="journal article" date="2019" name="Int. J. Syst. Evol. Microbiol.">
        <title>The Global Catalogue of Microorganisms (GCM) 10K type strain sequencing project: providing services to taxonomists for standard genome sequencing and annotation.</title>
        <authorList>
            <consortium name="The Broad Institute Genomics Platform"/>
            <consortium name="The Broad Institute Genome Sequencing Center for Infectious Disease"/>
            <person name="Wu L."/>
            <person name="Ma J."/>
        </authorList>
    </citation>
    <scope>NUCLEOTIDE SEQUENCE [LARGE SCALE GENOMIC DNA]</scope>
    <source>
        <strain evidence="10">JCM 14549</strain>
    </source>
</reference>
<dbReference type="PROSITE" id="PS50850">
    <property type="entry name" value="MFS"/>
    <property type="match status" value="1"/>
</dbReference>
<evidence type="ECO:0000256" key="1">
    <source>
        <dbReference type="ARBA" id="ARBA00004651"/>
    </source>
</evidence>
<keyword evidence="5 7" id="KW-0472">Membrane</keyword>
<feature type="transmembrane region" description="Helical" evidence="7">
    <location>
        <begin position="405"/>
        <end position="421"/>
    </location>
</feature>
<feature type="compositionally biased region" description="Polar residues" evidence="6">
    <location>
        <begin position="1"/>
        <end position="10"/>
    </location>
</feature>
<comment type="caution">
    <text evidence="9">The sequence shown here is derived from an EMBL/GenBank/DDBJ whole genome shotgun (WGS) entry which is preliminary data.</text>
</comment>
<feature type="transmembrane region" description="Helical" evidence="7">
    <location>
        <begin position="246"/>
        <end position="267"/>
    </location>
</feature>
<accession>A0ABP5GXM1</accession>
<evidence type="ECO:0000256" key="5">
    <source>
        <dbReference type="ARBA" id="ARBA00023136"/>
    </source>
</evidence>
<dbReference type="PANTHER" id="PTHR23513">
    <property type="entry name" value="INTEGRAL MEMBRANE EFFLUX PROTEIN-RELATED"/>
    <property type="match status" value="1"/>
</dbReference>
<evidence type="ECO:0000256" key="4">
    <source>
        <dbReference type="ARBA" id="ARBA00022989"/>
    </source>
</evidence>
<sequence>MPVSESTSPSAAADEPPPAAGEGPPGAARGGFARLWGASTASNLGDGVTMVAFPWLATTLTDDAFLIAAMGVALRLPWLLFSLPAGVLADRLDRRRVMVTMNAARALVICLLGLLVAADAHSLPVLYLCALALGFAEVLVDNTAQVILPAVVGKDGLALANGRLMSTQIVTDDFVGRPLGGVLLGVSLALPFAFGAGAAAIAAVLLLTLRGTYRAAPAAPGPRRPVRAEIAEGVRWLWAHPLLRPLAVALALLNTAGAAVLAIQVLYAREILGLGSLGFAVFTAASGVGGLLGGLLAHRVTRRIGRVRSLMLLLVLELGAYVVGAVSSSALLVGAVVAVAGFGAVLWNVVTVSLRQALVPDALLGRVNSVYRLLGWGCLPVGMVVSGALVTLVEHGVGREAGLRTPFVLAAVLTCGTFWYLRRHLTARTLPG</sequence>
<name>A0ABP5GXM1_9ACTN</name>
<organism evidence="9 10">
    <name type="scientific">Streptomyces cheonanensis</name>
    <dbReference type="NCBI Taxonomy" id="312720"/>
    <lineage>
        <taxon>Bacteria</taxon>
        <taxon>Bacillati</taxon>
        <taxon>Actinomycetota</taxon>
        <taxon>Actinomycetes</taxon>
        <taxon>Kitasatosporales</taxon>
        <taxon>Streptomycetaceae</taxon>
        <taxon>Streptomyces</taxon>
    </lineage>
</organism>
<dbReference type="InterPro" id="IPR036259">
    <property type="entry name" value="MFS_trans_sf"/>
</dbReference>
<gene>
    <name evidence="9" type="ORF">GCM10009757_32680</name>
</gene>
<dbReference type="InterPro" id="IPR011701">
    <property type="entry name" value="MFS"/>
</dbReference>
<evidence type="ECO:0000259" key="8">
    <source>
        <dbReference type="PROSITE" id="PS50850"/>
    </source>
</evidence>
<dbReference type="SUPFAM" id="SSF103473">
    <property type="entry name" value="MFS general substrate transporter"/>
    <property type="match status" value="1"/>
</dbReference>
<protein>
    <submittedName>
        <fullName evidence="9">MFS transporter</fullName>
    </submittedName>
</protein>
<keyword evidence="2" id="KW-1003">Cell membrane</keyword>
<evidence type="ECO:0000256" key="3">
    <source>
        <dbReference type="ARBA" id="ARBA00022692"/>
    </source>
</evidence>
<feature type="domain" description="Major facilitator superfamily (MFS) profile" evidence="8">
    <location>
        <begin position="31"/>
        <end position="428"/>
    </location>
</feature>
<dbReference type="Gene3D" id="1.20.1250.20">
    <property type="entry name" value="MFS general substrate transporter like domains"/>
    <property type="match status" value="1"/>
</dbReference>